<dbReference type="Proteomes" id="UP001140091">
    <property type="component" value="Unassembled WGS sequence"/>
</dbReference>
<keyword evidence="1" id="KW-0677">Repeat</keyword>
<dbReference type="EMBL" id="JANBPK010000713">
    <property type="protein sequence ID" value="KAJ2934657.1"/>
    <property type="molecule type" value="Genomic_DNA"/>
</dbReference>
<dbReference type="SUPFAM" id="SSF52540">
    <property type="entry name" value="P-loop containing nucleoside triphosphate hydrolases"/>
    <property type="match status" value="1"/>
</dbReference>
<feature type="domain" description="Nephrocystin 3-like N-terminal" evidence="2">
    <location>
        <begin position="6"/>
        <end position="87"/>
    </location>
</feature>
<dbReference type="InterPro" id="IPR011990">
    <property type="entry name" value="TPR-like_helical_dom_sf"/>
</dbReference>
<evidence type="ECO:0000313" key="3">
    <source>
        <dbReference type="EMBL" id="KAJ2934657.1"/>
    </source>
</evidence>
<keyword evidence="4" id="KW-1185">Reference proteome</keyword>
<gene>
    <name evidence="3" type="ORF">H1R20_g2438</name>
</gene>
<dbReference type="AlphaFoldDB" id="A0A9W8MLR6"/>
<dbReference type="Gene3D" id="1.25.40.10">
    <property type="entry name" value="Tetratricopeptide repeat domain"/>
    <property type="match status" value="4"/>
</dbReference>
<dbReference type="Pfam" id="PF24883">
    <property type="entry name" value="NPHP3_N"/>
    <property type="match status" value="1"/>
</dbReference>
<dbReference type="OrthoDB" id="3261813at2759"/>
<evidence type="ECO:0000256" key="1">
    <source>
        <dbReference type="ARBA" id="ARBA00022737"/>
    </source>
</evidence>
<proteinExistence type="predicted"/>
<dbReference type="InterPro" id="IPR027417">
    <property type="entry name" value="P-loop_NTPase"/>
</dbReference>
<sequence length="966" mass="107124">MTAREIGSIHPRAIPKIVEAIDQCHGTSLENHLHKYILEPLRSLSHPQPLIIIIDAMDEWRDHPTFINALAHLNSQSHVVKFIITDRLNPCASRLPGIEKISIYTYALGPISKEVIKAYFRKHLETVPWVGGRTATPADVEKLTELSGGLPVWASTVIALLSHRFSESPPHEILEEIVGSRRQVGGSDGLGELYRKALSRLFPSLEGQRQFLRYLAATIVLQEPLSPSDFSILSGIPSHLIDRIQFALTALQTRSAPLSSEEMVHPASTLFHQSFLDYVQATVTGNSFSISAVDAHSMLGLTCLKQLPSLPLSHHASHLRDHQGYAVKYWPFHVSKGTPRANDQWSQTEHCSTLLKLTVETQHQWPTLFLESFMPEETGSITENVGPEDSMVLILMALFDRLRGIGEDCWGFQIACLEVAVRIDDGDAMVWSFLGNCYKAMGHRTGSLHMYEEAAVVFRHALRLQTDVHPDRAESLHDVANALMCCYKQNGHRNILNEAISSYGEALALRPAPHPDRSASLNNLANALQSLYERDGGIKTLNKVISLNREALALRPTPHPDRSTSLSNLAGALQSLYECDGGIRILNEVVSLNREALALRPTPHPDRSMSLSNLAGALHSLYECDGSTRTLNEVISRSREALALCPAPHPHRSGLLNILANALRSVYSQNGDIKALNESVSLHREALALHPAPHPDRFVSLNNLAYALHSLHECSGGIKTLNEVISLNREALALCPIPHPCRPMSLNNLANALQSLYECSGGIKTLSEAISLHREALALRPAPHPDRSLLLNNLAGALQSLYECNSNIKTLTEAISLNREALTLCPEIHPDRSMTLNNLANALQSLHKCNGCTKTLDEAISLHHEALTLRPAPHPDRPQSLMNLANAFLSQFNQNGALDDLNESISHCRELLVLHPPGHRYRKSLVEFLVSLLKMRCEAVEDDRDYEEVEDLRAELDVFHRERANR</sequence>
<name>A0A9W8MLR6_9AGAR</name>
<accession>A0A9W8MLR6</accession>
<organism evidence="3 4">
    <name type="scientific">Candolleomyces eurysporus</name>
    <dbReference type="NCBI Taxonomy" id="2828524"/>
    <lineage>
        <taxon>Eukaryota</taxon>
        <taxon>Fungi</taxon>
        <taxon>Dikarya</taxon>
        <taxon>Basidiomycota</taxon>
        <taxon>Agaricomycotina</taxon>
        <taxon>Agaricomycetes</taxon>
        <taxon>Agaricomycetidae</taxon>
        <taxon>Agaricales</taxon>
        <taxon>Agaricineae</taxon>
        <taxon>Psathyrellaceae</taxon>
        <taxon>Candolleomyces</taxon>
    </lineage>
</organism>
<evidence type="ECO:0000313" key="4">
    <source>
        <dbReference type="Proteomes" id="UP001140091"/>
    </source>
</evidence>
<dbReference type="SUPFAM" id="SSF48452">
    <property type="entry name" value="TPR-like"/>
    <property type="match status" value="2"/>
</dbReference>
<evidence type="ECO:0000259" key="2">
    <source>
        <dbReference type="Pfam" id="PF24883"/>
    </source>
</evidence>
<dbReference type="InterPro" id="IPR019734">
    <property type="entry name" value="TPR_rpt"/>
</dbReference>
<comment type="caution">
    <text evidence="3">The sequence shown here is derived from an EMBL/GenBank/DDBJ whole genome shotgun (WGS) entry which is preliminary data.</text>
</comment>
<reference evidence="3" key="1">
    <citation type="submission" date="2022-06" db="EMBL/GenBank/DDBJ databases">
        <title>Genome Sequence of Candolleomyces eurysporus.</title>
        <authorList>
            <person name="Buettner E."/>
        </authorList>
    </citation>
    <scope>NUCLEOTIDE SEQUENCE</scope>
    <source>
        <strain evidence="3">VTCC 930004</strain>
    </source>
</reference>
<dbReference type="InterPro" id="IPR056884">
    <property type="entry name" value="NPHP3-like_N"/>
</dbReference>
<dbReference type="SMART" id="SM00028">
    <property type="entry name" value="TPR"/>
    <property type="match status" value="7"/>
</dbReference>
<dbReference type="PANTHER" id="PTHR19959">
    <property type="entry name" value="KINESIN LIGHT CHAIN"/>
    <property type="match status" value="1"/>
</dbReference>
<protein>
    <recommendedName>
        <fullName evidence="2">Nephrocystin 3-like N-terminal domain-containing protein</fullName>
    </recommendedName>
</protein>
<feature type="non-terminal residue" evidence="3">
    <location>
        <position position="966"/>
    </location>
</feature>
<dbReference type="PANTHER" id="PTHR19959:SF119">
    <property type="entry name" value="FUNGAL LIPASE-LIKE DOMAIN-CONTAINING PROTEIN"/>
    <property type="match status" value="1"/>
</dbReference>